<evidence type="ECO:0000256" key="2">
    <source>
        <dbReference type="ARBA" id="ARBA00022833"/>
    </source>
</evidence>
<dbReference type="GO" id="GO:0008270">
    <property type="term" value="F:zinc ion binding"/>
    <property type="evidence" value="ECO:0007669"/>
    <property type="project" value="UniProtKB-KW"/>
</dbReference>
<dbReference type="EMBL" id="GBEZ01001741">
    <property type="protein sequence ID" value="JAC83258.1"/>
    <property type="molecule type" value="Transcribed_RNA"/>
</dbReference>
<reference evidence="4" key="1">
    <citation type="submission" date="2014-05" db="EMBL/GenBank/DDBJ databases">
        <title>The transcriptome of the halophilic microalga Tetraselmis sp. GSL018 isolated from the Great Salt Lake, Utah.</title>
        <authorList>
            <person name="Jinkerson R.E."/>
            <person name="D'Adamo S."/>
            <person name="Posewitz M.C."/>
        </authorList>
    </citation>
    <scope>NUCLEOTIDE SEQUENCE</scope>
    <source>
        <strain evidence="4">GSL018</strain>
    </source>
</reference>
<dbReference type="SUPFAM" id="SSF57903">
    <property type="entry name" value="FYVE/PHD zinc finger"/>
    <property type="match status" value="1"/>
</dbReference>
<evidence type="ECO:0000313" key="5">
    <source>
        <dbReference type="EMBL" id="JAC83258.1"/>
    </source>
</evidence>
<sequence length="896" mass="97314">MDTTRQASEGEASQDETVLPCLQSDAHDLRAEQHNASLEVCCVCGDWSDWYNNTDSIILCSNERCQAGLDALGESTAAAVHTFCLDPPEKKIPEWDWFCPTCKENMSKPKASTANAAESKTPTVAAPKRGVTLPPAVRSQKLAKTGDAALPQQRPPKLELPPARLRKSNDAILSPPSSADRASNDTSLGIPRPGGPSQLSAGGGPPGAAGKPCEGPAARHRIQRPRHYQSVESLVQAVRRNVTPVVPAHRAAAGPSSGAGGGAASAAHPQGSAEERPLWEGSLSVGLDSGDIVLPLQAHPILAHEEQSAEAVQSLGDDSRLRASLRNDRRAREFCEDASKYSALLFSLRLHDQSHQDVMRSLVKKLREREQQSVLAVESLAGVVIILVPHGIRKFHALFLPKDMNNVSDEQRSAPRHRQVRSNDPTLKGLLKEPGSKAGRRLTWHPDVQQKERGDELYSEVGRLNRRKPPDGSQRPPPGHRSLLGQPAPSTSSRAGAPPPQDRLRSEKEPRAEDPYRPHRPKTGRPGDRSVVLGRAPGGSSAVAEAAGPEKPAGAEPAPAAPGSTAGSEGSGLRIGPRGIEANKVRYLCVWSRSDSFVEAEKPIRQHVEKLLSEVDVLEWDGRSDDKDVEAVILLLGDEAAFCGGSHGWACLQPPVSSWGELLLDPRVMLFEAEMGARFLHHSLKSDPGRMLKDPFELLREGWCVKQLFASGVLVVSDASTMCNELVRNDVQKVVHFIVQAGDTCSQRSRWSLGLTSIDMDRVSSSIRSGRIQWQQLSSSLFTTATRLCPDGFLVHIPNEPPSTPNNTSKQHQDQPCEGSSCEATTKIVVTESLMQTYRFMYRFFIIMTIKNNPSKNMPSSPTGESSSGFFWKTPSQCLSLLQKISSMGDSWGRLN</sequence>
<dbReference type="Gene3D" id="3.30.40.10">
    <property type="entry name" value="Zinc/RING finger domain, C3HC4 (zinc finger)"/>
    <property type="match status" value="1"/>
</dbReference>
<feature type="region of interest" description="Disordered" evidence="3">
    <location>
        <begin position="408"/>
        <end position="576"/>
    </location>
</feature>
<protein>
    <recommendedName>
        <fullName evidence="6">PHD-type domain-containing protein</fullName>
    </recommendedName>
</protein>
<evidence type="ECO:0000313" key="4">
    <source>
        <dbReference type="EMBL" id="JAC63081.1"/>
    </source>
</evidence>
<keyword evidence="1" id="KW-0863">Zinc-finger</keyword>
<dbReference type="InterPro" id="IPR011011">
    <property type="entry name" value="Znf_FYVE_PHD"/>
</dbReference>
<evidence type="ECO:0000256" key="1">
    <source>
        <dbReference type="ARBA" id="ARBA00022771"/>
    </source>
</evidence>
<dbReference type="EMBL" id="GBEZ01023842">
    <property type="protein sequence ID" value="JAC63081.1"/>
    <property type="molecule type" value="Transcribed_RNA"/>
</dbReference>
<keyword evidence="2" id="KW-0862">Zinc</keyword>
<feature type="region of interest" description="Disordered" evidence="3">
    <location>
        <begin position="799"/>
        <end position="819"/>
    </location>
</feature>
<feature type="region of interest" description="Disordered" evidence="3">
    <location>
        <begin position="109"/>
        <end position="222"/>
    </location>
</feature>
<dbReference type="InterPro" id="IPR013083">
    <property type="entry name" value="Znf_RING/FYVE/PHD"/>
</dbReference>
<gene>
    <name evidence="4" type="ORF">TSPGSL018_21557</name>
    <name evidence="5" type="ORF">TSPGSL018_3795</name>
</gene>
<keyword evidence="1" id="KW-0479">Metal-binding</keyword>
<feature type="region of interest" description="Disordered" evidence="3">
    <location>
        <begin position="250"/>
        <end position="277"/>
    </location>
</feature>
<feature type="compositionally biased region" description="Low complexity" evidence="3">
    <location>
        <begin position="544"/>
        <end position="572"/>
    </location>
</feature>
<feature type="compositionally biased region" description="Polar residues" evidence="3">
    <location>
        <begin position="110"/>
        <end position="122"/>
    </location>
</feature>
<dbReference type="AlphaFoldDB" id="A0A061QXQ5"/>
<proteinExistence type="predicted"/>
<evidence type="ECO:0008006" key="6">
    <source>
        <dbReference type="Google" id="ProtNLM"/>
    </source>
</evidence>
<evidence type="ECO:0000256" key="3">
    <source>
        <dbReference type="SAM" id="MobiDB-lite"/>
    </source>
</evidence>
<accession>A0A061QXQ5</accession>
<feature type="compositionally biased region" description="Basic and acidic residues" evidence="3">
    <location>
        <begin position="502"/>
        <end position="517"/>
    </location>
</feature>
<name>A0A061QXQ5_9CHLO</name>
<feature type="compositionally biased region" description="Polar residues" evidence="3">
    <location>
        <begin position="175"/>
        <end position="187"/>
    </location>
</feature>
<organism evidence="4">
    <name type="scientific">Tetraselmis sp. GSL018</name>
    <dbReference type="NCBI Taxonomy" id="582737"/>
    <lineage>
        <taxon>Eukaryota</taxon>
        <taxon>Viridiplantae</taxon>
        <taxon>Chlorophyta</taxon>
        <taxon>core chlorophytes</taxon>
        <taxon>Chlorodendrophyceae</taxon>
        <taxon>Chlorodendrales</taxon>
        <taxon>Chlorodendraceae</taxon>
        <taxon>Tetraselmis</taxon>
    </lineage>
</organism>